<dbReference type="InterPro" id="IPR002575">
    <property type="entry name" value="Aminoglycoside_PTrfase"/>
</dbReference>
<evidence type="ECO:0000313" key="2">
    <source>
        <dbReference type="EMBL" id="TID01398.1"/>
    </source>
</evidence>
<dbReference type="PANTHER" id="PTHR21310">
    <property type="entry name" value="AMINOGLYCOSIDE PHOSPHOTRANSFERASE-RELATED-RELATED"/>
    <property type="match status" value="1"/>
</dbReference>
<dbReference type="Proteomes" id="UP000305883">
    <property type="component" value="Unassembled WGS sequence"/>
</dbReference>
<dbReference type="Pfam" id="PF01636">
    <property type="entry name" value="APH"/>
    <property type="match status" value="1"/>
</dbReference>
<gene>
    <name evidence="2" type="ORF">CH35J_003832</name>
</gene>
<proteinExistence type="predicted"/>
<evidence type="ECO:0000259" key="1">
    <source>
        <dbReference type="Pfam" id="PF01636"/>
    </source>
</evidence>
<accession>A0A4T0W8U8</accession>
<feature type="domain" description="Aminoglycoside phosphotransferase" evidence="1">
    <location>
        <begin position="116"/>
        <end position="250"/>
    </location>
</feature>
<sequence length="304" mass="34992">MNPFASRPEEIPDTDQYVDVPFYGRYFPTLDDFRIDTQYVNSQSARSLQYWASVLGLCDQSVRIYPADEGGRDVFAFGSIIIKSSHLHEGVDGRHTEIDYSYADANEIQAIALARSVLEDMNVRVPQIYFAGKINGRQVLVQERIPGVGLNVARRYLSQDQRNNFKQQTRELIRRLHTIKPTDEHPARCHVVQDPDIISNGRIGQLEADILFSDTNIDTDMSFMHNDLNESNIIVDNDMIVGLVDWEMAGFFGWRTAGEVHRKIRTPQREHFAAANLSEERLQDIMWWADLYDLPEPHEDKPTH</sequence>
<dbReference type="SUPFAM" id="SSF56112">
    <property type="entry name" value="Protein kinase-like (PK-like)"/>
    <property type="match status" value="1"/>
</dbReference>
<evidence type="ECO:0000313" key="3">
    <source>
        <dbReference type="Proteomes" id="UP000305883"/>
    </source>
</evidence>
<dbReference type="Gene3D" id="3.90.1200.10">
    <property type="match status" value="1"/>
</dbReference>
<reference evidence="2 3" key="1">
    <citation type="journal article" date="2019" name="Genome Biol. Evol.">
        <title>Genomic Plasticity Mediated by Transposable Elements in the Plant Pathogenic Fungus Colletotrichum higginsianum.</title>
        <authorList>
            <person name="Tsushima A."/>
            <person name="Gan P."/>
            <person name="Kumakura N."/>
            <person name="Narusaka M."/>
            <person name="Takano Y."/>
            <person name="Narusaka Y."/>
            <person name="Shirasu K."/>
        </authorList>
    </citation>
    <scope>NUCLEOTIDE SEQUENCE [LARGE SCALE GENOMIC DNA]</scope>
    <source>
        <strain evidence="2 3">MAFF305635-RFP</strain>
    </source>
</reference>
<dbReference type="PANTHER" id="PTHR21310:SF15">
    <property type="entry name" value="AMINOGLYCOSIDE PHOSPHOTRANSFERASE DOMAIN-CONTAINING PROTEIN"/>
    <property type="match status" value="1"/>
</dbReference>
<dbReference type="InterPro" id="IPR011009">
    <property type="entry name" value="Kinase-like_dom_sf"/>
</dbReference>
<organism evidence="2 3">
    <name type="scientific">Colletotrichum higginsianum</name>
    <dbReference type="NCBI Taxonomy" id="80884"/>
    <lineage>
        <taxon>Eukaryota</taxon>
        <taxon>Fungi</taxon>
        <taxon>Dikarya</taxon>
        <taxon>Ascomycota</taxon>
        <taxon>Pezizomycotina</taxon>
        <taxon>Sordariomycetes</taxon>
        <taxon>Hypocreomycetidae</taxon>
        <taxon>Glomerellales</taxon>
        <taxon>Glomerellaceae</taxon>
        <taxon>Colletotrichum</taxon>
        <taxon>Colletotrichum destructivum species complex</taxon>
    </lineage>
</organism>
<dbReference type="AlphaFoldDB" id="A0A4T0W8U8"/>
<dbReference type="InterPro" id="IPR051678">
    <property type="entry name" value="AGP_Transferase"/>
</dbReference>
<dbReference type="EMBL" id="MWPZ01000003">
    <property type="protein sequence ID" value="TID01398.1"/>
    <property type="molecule type" value="Genomic_DNA"/>
</dbReference>
<name>A0A4T0W8U8_9PEZI</name>
<protein>
    <recommendedName>
        <fullName evidence="1">Aminoglycoside phosphotransferase domain-containing protein</fullName>
    </recommendedName>
</protein>
<dbReference type="OrthoDB" id="8300194at2759"/>
<comment type="caution">
    <text evidence="2">The sequence shown here is derived from an EMBL/GenBank/DDBJ whole genome shotgun (WGS) entry which is preliminary data.</text>
</comment>